<dbReference type="CDD" id="cd00112">
    <property type="entry name" value="LDLa"/>
    <property type="match status" value="1"/>
</dbReference>
<sequence>MLQALITTETQVIVVGTGHVVGVNQRCDGISDCIDGSDEEFCSSCRTSFKCPSQPGIDKIDKNLNAIDNIFYTAGFLLRKLSCHV</sequence>
<dbReference type="Pfam" id="PF00057">
    <property type="entry name" value="Ldl_recept_a"/>
    <property type="match status" value="1"/>
</dbReference>
<dbReference type="WBParaSite" id="SMUV_0000586601-mRNA-1">
    <property type="protein sequence ID" value="SMUV_0000586601-mRNA-1"/>
    <property type="gene ID" value="SMUV_0000586601"/>
</dbReference>
<dbReference type="Proteomes" id="UP000046393">
    <property type="component" value="Unplaced"/>
</dbReference>
<evidence type="ECO:0000256" key="1">
    <source>
        <dbReference type="ARBA" id="ARBA00023157"/>
    </source>
</evidence>
<dbReference type="InterPro" id="IPR036055">
    <property type="entry name" value="LDL_receptor-like_sf"/>
</dbReference>
<evidence type="ECO:0000313" key="3">
    <source>
        <dbReference type="WBParaSite" id="SMUV_0000586601-mRNA-1"/>
    </source>
</evidence>
<keyword evidence="2" id="KW-1185">Reference proteome</keyword>
<reference evidence="3" key="1">
    <citation type="submission" date="2017-02" db="UniProtKB">
        <authorList>
            <consortium name="WormBaseParasite"/>
        </authorList>
    </citation>
    <scope>IDENTIFICATION</scope>
</reference>
<dbReference type="SUPFAM" id="SSF57424">
    <property type="entry name" value="LDL receptor-like module"/>
    <property type="match status" value="1"/>
</dbReference>
<dbReference type="InterPro" id="IPR002172">
    <property type="entry name" value="LDrepeatLR_classA_rpt"/>
</dbReference>
<accession>A0A0N5AMQ1</accession>
<keyword evidence="1" id="KW-1015">Disulfide bond</keyword>
<dbReference type="Gene3D" id="4.10.400.10">
    <property type="entry name" value="Low-density Lipoprotein Receptor"/>
    <property type="match status" value="1"/>
</dbReference>
<dbReference type="AlphaFoldDB" id="A0A0N5AMQ1"/>
<proteinExistence type="predicted"/>
<protein>
    <submittedName>
        <fullName evidence="3">Peptidase S1 domain-containing protein</fullName>
    </submittedName>
</protein>
<name>A0A0N5AMQ1_9BILA</name>
<organism evidence="2 3">
    <name type="scientific">Syphacia muris</name>
    <dbReference type="NCBI Taxonomy" id="451379"/>
    <lineage>
        <taxon>Eukaryota</taxon>
        <taxon>Metazoa</taxon>
        <taxon>Ecdysozoa</taxon>
        <taxon>Nematoda</taxon>
        <taxon>Chromadorea</taxon>
        <taxon>Rhabditida</taxon>
        <taxon>Spirurina</taxon>
        <taxon>Oxyuridomorpha</taxon>
        <taxon>Oxyuroidea</taxon>
        <taxon>Oxyuridae</taxon>
        <taxon>Syphacia</taxon>
    </lineage>
</organism>
<evidence type="ECO:0000313" key="2">
    <source>
        <dbReference type="Proteomes" id="UP000046393"/>
    </source>
</evidence>